<evidence type="ECO:0000313" key="5">
    <source>
        <dbReference type="Proteomes" id="UP000574390"/>
    </source>
</evidence>
<evidence type="ECO:0000256" key="1">
    <source>
        <dbReference type="ARBA" id="ARBA00023125"/>
    </source>
</evidence>
<dbReference type="InterPro" id="IPR052925">
    <property type="entry name" value="Phage_Integrase-like_Recomb"/>
</dbReference>
<accession>A0A7J6SI55</accession>
<reference evidence="4 5" key="1">
    <citation type="submission" date="2020-04" db="EMBL/GenBank/DDBJ databases">
        <title>Perkinsus olseni comparative genomics.</title>
        <authorList>
            <person name="Bogema D.R."/>
        </authorList>
    </citation>
    <scope>NUCLEOTIDE SEQUENCE [LARGE SCALE GENOMIC DNA]</scope>
    <source>
        <strain evidence="4">ATCC PRA-205</strain>
    </source>
</reference>
<dbReference type="GO" id="GO:0006310">
    <property type="term" value="P:DNA recombination"/>
    <property type="evidence" value="ECO:0007669"/>
    <property type="project" value="UniProtKB-KW"/>
</dbReference>
<dbReference type="Gene3D" id="1.10.443.10">
    <property type="entry name" value="Intergrase catalytic core"/>
    <property type="match status" value="1"/>
</dbReference>
<dbReference type="GO" id="GO:0003677">
    <property type="term" value="F:DNA binding"/>
    <property type="evidence" value="ECO:0007669"/>
    <property type="project" value="UniProtKB-KW"/>
</dbReference>
<comment type="caution">
    <text evidence="4">The sequence shown here is derived from an EMBL/GenBank/DDBJ whole genome shotgun (WGS) entry which is preliminary data.</text>
</comment>
<dbReference type="SUPFAM" id="SSF47823">
    <property type="entry name" value="lambda integrase-like, N-terminal domain"/>
    <property type="match status" value="1"/>
</dbReference>
<dbReference type="PANTHER" id="PTHR34605:SF3">
    <property type="entry name" value="P CELL-TYPE AGGLUTINATION PROTEIN MAP4-LIKE-RELATED"/>
    <property type="match status" value="1"/>
</dbReference>
<name>A0A7J6SI55_PEROL</name>
<keyword evidence="2" id="KW-0233">DNA recombination</keyword>
<proteinExistence type="predicted"/>
<evidence type="ECO:0000256" key="2">
    <source>
        <dbReference type="ARBA" id="ARBA00023172"/>
    </source>
</evidence>
<dbReference type="InterPro" id="IPR002104">
    <property type="entry name" value="Integrase_catalytic"/>
</dbReference>
<keyword evidence="1" id="KW-0238">DNA-binding</keyword>
<dbReference type="SUPFAM" id="SSF56349">
    <property type="entry name" value="DNA breaking-rejoining enzymes"/>
    <property type="match status" value="1"/>
</dbReference>
<evidence type="ECO:0000313" key="4">
    <source>
        <dbReference type="EMBL" id="KAF4732433.1"/>
    </source>
</evidence>
<dbReference type="AlphaFoldDB" id="A0A7J6SI55"/>
<evidence type="ECO:0000259" key="3">
    <source>
        <dbReference type="PROSITE" id="PS51898"/>
    </source>
</evidence>
<feature type="non-terminal residue" evidence="4">
    <location>
        <position position="455"/>
    </location>
</feature>
<protein>
    <recommendedName>
        <fullName evidence="3">Tyr recombinase domain-containing protein</fullName>
    </recommendedName>
</protein>
<dbReference type="PROSITE" id="PS51898">
    <property type="entry name" value="TYR_RECOMBINASE"/>
    <property type="match status" value="1"/>
</dbReference>
<dbReference type="InterPro" id="IPR013762">
    <property type="entry name" value="Integrase-like_cat_sf"/>
</dbReference>
<organism evidence="4 5">
    <name type="scientific">Perkinsus olseni</name>
    <name type="common">Perkinsus atlanticus</name>
    <dbReference type="NCBI Taxonomy" id="32597"/>
    <lineage>
        <taxon>Eukaryota</taxon>
        <taxon>Sar</taxon>
        <taxon>Alveolata</taxon>
        <taxon>Perkinsozoa</taxon>
        <taxon>Perkinsea</taxon>
        <taxon>Perkinsida</taxon>
        <taxon>Perkinsidae</taxon>
        <taxon>Perkinsus</taxon>
    </lineage>
</organism>
<dbReference type="PANTHER" id="PTHR34605">
    <property type="entry name" value="PHAGE_INTEGRASE DOMAIN-CONTAINING PROTEIN"/>
    <property type="match status" value="1"/>
</dbReference>
<feature type="domain" description="Tyr recombinase" evidence="3">
    <location>
        <begin position="169"/>
        <end position="365"/>
    </location>
</feature>
<dbReference type="InterPro" id="IPR011010">
    <property type="entry name" value="DNA_brk_join_enz"/>
</dbReference>
<sequence length="455" mass="50848">MANANQLAEWLREEKGRKDRICHEYLRSRKYSVKSALNKAGEPTRARAGQSAKSSERIRISNDEVVAFLEKARATSTQTQYRSVARGYSNFVATQDPSAAPFPIDAEMLIRYVAYLTKIGRASSTIFKYIRVLRVQDRACKGARPWSTSEEELMRLAREAVRRICGTSPPTQALTLTDGELRNAALVTPRSGRKEASTAVLLGVAACLRPGELHALNRKDIVYDAAERALWVTVREGKTDIERVGETVLVSCCCENSIEGPTYYCPVHRTLKLLEVSDVGHNESIFGCSRSQLDEDIKEILRVTTGRNERATSHALRRSAAHLMAARGVSPQQIADHGRWRSTTTVINTYLRQSSSYKEDAQEYSMMMFAPQRDQPRQPVGAASQRKMSLGWRGDYVQGLDECMALLGEATIPDMVMADAFALLDMVAVFPGQLWERLSITDWVLQLVPPARPCE</sequence>
<dbReference type="EMBL" id="JABANM010014583">
    <property type="protein sequence ID" value="KAF4732433.1"/>
    <property type="molecule type" value="Genomic_DNA"/>
</dbReference>
<dbReference type="Gene3D" id="1.10.150.130">
    <property type="match status" value="1"/>
</dbReference>
<dbReference type="Proteomes" id="UP000574390">
    <property type="component" value="Unassembled WGS sequence"/>
</dbReference>
<dbReference type="InterPro" id="IPR010998">
    <property type="entry name" value="Integrase_recombinase_N"/>
</dbReference>
<gene>
    <name evidence="4" type="ORF">FOZ62_004944</name>
</gene>
<dbReference type="GO" id="GO:0015074">
    <property type="term" value="P:DNA integration"/>
    <property type="evidence" value="ECO:0007669"/>
    <property type="project" value="InterPro"/>
</dbReference>